<evidence type="ECO:0000313" key="1">
    <source>
        <dbReference type="EMBL" id="KAJ2895355.1"/>
    </source>
</evidence>
<dbReference type="Proteomes" id="UP001139981">
    <property type="component" value="Unassembled WGS sequence"/>
</dbReference>
<sequence length="244" mass="26976">MTVRLFSVISAAALLAHVCFAQTYVLGTADDSNKGYILDSVYPSLLNPNIPVSEFNSSALTCRSLTIDDKFIPYPVVSGEPISLRYDNLTISPMHNTNITGPCTFWLADMKTKGNGASWFKIAQHLQTDGKWCTDVIQEGNGKAEFVYDLTIPDDIPSGTYYLRTEIIDLSANLDTGHRDFTRGPHFYVNCLPITVKGTGKITPVKYKIPGIYDNLEKKFIVNVENPGKFTIPGPPLYNADVKV</sequence>
<comment type="caution">
    <text evidence="1">The sequence shown here is derived from an EMBL/GenBank/DDBJ whole genome shotgun (WGS) entry which is preliminary data.</text>
</comment>
<dbReference type="EMBL" id="JANBVB010000302">
    <property type="protein sequence ID" value="KAJ2895355.1"/>
    <property type="molecule type" value="Genomic_DNA"/>
</dbReference>
<organism evidence="1 2">
    <name type="scientific">Coemansia aciculifera</name>
    <dbReference type="NCBI Taxonomy" id="417176"/>
    <lineage>
        <taxon>Eukaryota</taxon>
        <taxon>Fungi</taxon>
        <taxon>Fungi incertae sedis</taxon>
        <taxon>Zoopagomycota</taxon>
        <taxon>Kickxellomycotina</taxon>
        <taxon>Kickxellomycetes</taxon>
        <taxon>Kickxellales</taxon>
        <taxon>Kickxellaceae</taxon>
        <taxon>Coemansia</taxon>
    </lineage>
</organism>
<gene>
    <name evidence="1" type="ORF">IWW38_002326</name>
</gene>
<keyword evidence="2" id="KW-1185">Reference proteome</keyword>
<reference evidence="1" key="1">
    <citation type="submission" date="2022-07" db="EMBL/GenBank/DDBJ databases">
        <title>Phylogenomic reconstructions and comparative analyses of Kickxellomycotina fungi.</title>
        <authorList>
            <person name="Reynolds N.K."/>
            <person name="Stajich J.E."/>
            <person name="Barry K."/>
            <person name="Grigoriev I.V."/>
            <person name="Crous P."/>
            <person name="Smith M.E."/>
        </authorList>
    </citation>
    <scope>NUCLEOTIDE SEQUENCE</scope>
    <source>
        <strain evidence="1">CBS 190363</strain>
    </source>
</reference>
<name>A0ACC1M486_9FUNG</name>
<accession>A0ACC1M486</accession>
<proteinExistence type="predicted"/>
<protein>
    <submittedName>
        <fullName evidence="1">Uncharacterized protein</fullName>
    </submittedName>
</protein>
<evidence type="ECO:0000313" key="2">
    <source>
        <dbReference type="Proteomes" id="UP001139981"/>
    </source>
</evidence>